<evidence type="ECO:0000259" key="3">
    <source>
        <dbReference type="Pfam" id="PF25796"/>
    </source>
</evidence>
<evidence type="ECO:0000313" key="5">
    <source>
        <dbReference type="Proteomes" id="UP001251857"/>
    </source>
</evidence>
<comment type="caution">
    <text evidence="4">The sequence shown here is derived from an EMBL/GenBank/DDBJ whole genome shotgun (WGS) entry which is preliminary data.</text>
</comment>
<evidence type="ECO:0000313" key="4">
    <source>
        <dbReference type="EMBL" id="MDT0636307.1"/>
    </source>
</evidence>
<dbReference type="InterPro" id="IPR047679">
    <property type="entry name" value="BREX_BrxC"/>
</dbReference>
<dbReference type="Pfam" id="PF25791">
    <property type="entry name" value="WHD_BREX_BrxC"/>
    <property type="match status" value="1"/>
</dbReference>
<dbReference type="NCBIfam" id="NF033441">
    <property type="entry name" value="BREX_BrxC"/>
    <property type="match status" value="1"/>
</dbReference>
<name>A0ABU3C457_9GAMM</name>
<feature type="non-terminal residue" evidence="4">
    <location>
        <position position="1114"/>
    </location>
</feature>
<accession>A0ABU3C457</accession>
<evidence type="ECO:0000259" key="1">
    <source>
        <dbReference type="Pfam" id="PF25791"/>
    </source>
</evidence>
<dbReference type="Pfam" id="PF25796">
    <property type="entry name" value="BREX_BrxC_4th"/>
    <property type="match status" value="1"/>
</dbReference>
<dbReference type="InterPro" id="IPR058036">
    <property type="entry name" value="BREX_BrxC_4th"/>
</dbReference>
<organism evidence="4 5">
    <name type="scientific">Spectribacter hydrogenoxidans</name>
    <dbReference type="NCBI Taxonomy" id="3075608"/>
    <lineage>
        <taxon>Bacteria</taxon>
        <taxon>Pseudomonadati</taxon>
        <taxon>Pseudomonadota</taxon>
        <taxon>Gammaproteobacteria</taxon>
        <taxon>Salinisphaerales</taxon>
        <taxon>Salinisphaeraceae</taxon>
        <taxon>Spectribacter</taxon>
    </lineage>
</organism>
<feature type="domain" description="Probable ATP-binding protein BrxC alpha-helical" evidence="2">
    <location>
        <begin position="882"/>
        <end position="1002"/>
    </location>
</feature>
<sequence>MQIKDLFERSIHRGINGVIKAEQRDEANVWQELDEYVLTRELDGHLRTFFDTYLAALDNPADASGNVGVWVSGFFGSGKSHFIKILSYLLANRQVTQTGETRRALDFFEEKISDTMFAGDIARAVSSDVDVLLFNIDSKADSTADRDSILQVFLKVFNEQCGYNSIYPHIAHLERALDGEGRLGAFKDAYKAATNTDWDENFRTAASKARQIADAYTAATGQPIDDSDAWLDRLERDFATWLTVENFAHMIREYLDQRGNGHRLVFLVDEIGQFIGGNTQLMLSLQTITENLGTSCDGRAWVIVTSQEDIDAVVGQLRSGSPHDFSKIQGRFRTRLSLSSANVDEVIQKRLLKKTQGAADHLKELYRDQADILKNQLSFSDTGRTFKTYDDADEFAAVYPFAPYQFSLVQSIFESVRKAGATGLHLARGERSLLDAFQSAAKAIGENEMGVLVPLHRFYPSIESFLEGVVKSTIENARTNPSLQDFDVPVLQTLFLIRYVDEIPGNVDNLITLFLDEIDADRRTLRDQIEASLQRLEGQTLVSRNGDNFFFLTNEERDISREIKAIELTAAEETKTLGQFLFDNVLGGLRKFRFTDNGNDFPLNLACDMHPHGSRAEGGLALLVVTPLIDDRAEWTDARAILRSGENDGQVILRLPDDRQLATELRQYIQTDKFLLRRDDNSLSDSAKRIVSDRGDENRQRAERLRITLDRLLTEATPFVGGYQPQLNAGSADALVEAALHDLVRNTFGKLSYIEYPTPDPQAEIESLLDDPSTLSLDLGSKDAINARALKEVRQFVELASAQHRQIVLHDLATIQFARRPYGWPEWETVHLIIRLVKAGELSLRAHNTPLPINKVWEHLNPPSRWRSLEVQRRKAVGSSELQQVRNLARDIFGALPPEDEDRLYAELRNQLIAWRQEFREWRGLSASAGYPGKAMADEGEDLCDTLLAAPDSYTAIEQFRQHKAKLEDSSENHRELKHFFNSQQPVWDKLVSALRNFEPNRPELEKDDGARQALQRLAEIQQAPSPFGLLHEVEALVSTVDLVNSAAIDKTREHVLGFIEKQIVRVTVDLDAAQADADTRNRCLIHLQNIKKTAEEQSSLAHLHQLSSRALDA</sequence>
<dbReference type="EMBL" id="JAVRIB010000025">
    <property type="protein sequence ID" value="MDT0636307.1"/>
    <property type="molecule type" value="Genomic_DNA"/>
</dbReference>
<dbReference type="Proteomes" id="UP001251857">
    <property type="component" value="Unassembled WGS sequence"/>
</dbReference>
<dbReference type="RefSeq" id="WP_311654201.1">
    <property type="nucleotide sequence ID" value="NZ_JAVRIB010000025.1"/>
</dbReference>
<gene>
    <name evidence="4" type="primary">brxC</name>
    <name evidence="4" type="ORF">RM532_15245</name>
</gene>
<feature type="domain" description="Probable ATP-binding protein BrxC winged helix-turn-helix" evidence="1">
    <location>
        <begin position="750"/>
        <end position="854"/>
    </location>
</feature>
<proteinExistence type="predicted"/>
<reference evidence="4 5" key="1">
    <citation type="submission" date="2023-09" db="EMBL/GenBank/DDBJ databases">
        <authorList>
            <person name="Rey-Velasco X."/>
        </authorList>
    </citation>
    <scope>NUCLEOTIDE SEQUENCE [LARGE SCALE GENOMIC DNA]</scope>
    <source>
        <strain evidence="4 5">W335</strain>
    </source>
</reference>
<dbReference type="InterPro" id="IPR058038">
    <property type="entry name" value="BREX_BrxC_wHTH"/>
</dbReference>
<dbReference type="Pfam" id="PF25792">
    <property type="entry name" value="BREX_BrxC_helical"/>
    <property type="match status" value="1"/>
</dbReference>
<dbReference type="SUPFAM" id="SSF52540">
    <property type="entry name" value="P-loop containing nucleoside triphosphate hydrolases"/>
    <property type="match status" value="1"/>
</dbReference>
<feature type="domain" description="Probable ATP-binding protein BrxC 4th six-stranded beta-sheet" evidence="3">
    <location>
        <begin position="567"/>
        <end position="743"/>
    </location>
</feature>
<dbReference type="InterPro" id="IPR058037">
    <property type="entry name" value="BREX_BrxC_helical"/>
</dbReference>
<protein>
    <submittedName>
        <fullName evidence="4">BREX system P-loop protein BrxC</fullName>
    </submittedName>
</protein>
<keyword evidence="5" id="KW-1185">Reference proteome</keyword>
<evidence type="ECO:0000259" key="2">
    <source>
        <dbReference type="Pfam" id="PF25792"/>
    </source>
</evidence>
<dbReference type="InterPro" id="IPR027417">
    <property type="entry name" value="P-loop_NTPase"/>
</dbReference>